<feature type="region of interest" description="Disordered" evidence="1">
    <location>
        <begin position="1"/>
        <end position="27"/>
    </location>
</feature>
<dbReference type="Gene3D" id="3.40.50.12780">
    <property type="entry name" value="N-terminal domain of ligase-like"/>
    <property type="match status" value="1"/>
</dbReference>
<name>B8IKD6_METNO</name>
<evidence type="ECO:0000313" key="3">
    <source>
        <dbReference type="EMBL" id="ACL61921.1"/>
    </source>
</evidence>
<protein>
    <submittedName>
        <fullName evidence="3">Acyl-CoA synthetase (AMP-forming)/AMP-acid ligase II-like protein</fullName>
    </submittedName>
</protein>
<dbReference type="EMBL" id="CP001349">
    <property type="protein sequence ID" value="ACL61921.1"/>
    <property type="molecule type" value="Genomic_DNA"/>
</dbReference>
<keyword evidence="3" id="KW-0436">Ligase</keyword>
<dbReference type="KEGG" id="mno:Mnod_7181"/>
<dbReference type="GO" id="GO:0016874">
    <property type="term" value="F:ligase activity"/>
    <property type="evidence" value="ECO:0007669"/>
    <property type="project" value="UniProtKB-KW"/>
</dbReference>
<proteinExistence type="predicted"/>
<feature type="domain" description="AMP-dependent synthetase/ligase" evidence="2">
    <location>
        <begin position="38"/>
        <end position="296"/>
    </location>
</feature>
<dbReference type="Proteomes" id="UP000008207">
    <property type="component" value="Chromosome"/>
</dbReference>
<dbReference type="STRING" id="460265.Mnod_7181"/>
<dbReference type="eggNOG" id="COG0318">
    <property type="taxonomic scope" value="Bacteria"/>
</dbReference>
<evidence type="ECO:0000313" key="4">
    <source>
        <dbReference type="Proteomes" id="UP000008207"/>
    </source>
</evidence>
<dbReference type="SUPFAM" id="SSF56801">
    <property type="entry name" value="Acetyl-CoA synthetase-like"/>
    <property type="match status" value="1"/>
</dbReference>
<dbReference type="Pfam" id="PF00501">
    <property type="entry name" value="AMP-binding"/>
    <property type="match status" value="1"/>
</dbReference>
<gene>
    <name evidence="3" type="ordered locus">Mnod_7181</name>
</gene>
<sequence length="427" mass="44759">MVAAQQAARRDAGALRPGAEPEPARAPARPLGLAALLAATADRHPDRIAFVDQPDKPAWSGRPAITWTFAAAREIAARLTAGLRALRLPPRSPVGLCMAGVAESHLALMAIEQAGHLPCLIPVTWDEARLLQAAEAAQLQAVITHGQLGADRPAERLCRVAARYFPLRFVAAFGPHVPDGVIGLDRVVLDHRGDPAAFGSAEAAGLVTFTGEETPRPVLRDGDALTAATALCLAPARIEPGDRIVSLLPPTDLRGLVPGLAAALLSGATLESHPVFDSVSLSAALAREGPTHLVAPGWMEPGLAQAGVAARLRSILFVHRAPVRLSARTPGRPGIVDIVVFDETALVAGRRDANDVALLLASPERAASGGLLRIRREPDGRLAFRGPASAARLLHRGIARDETVDDWRPSRFSTTLLAGVVTAVAEA</sequence>
<dbReference type="HOGENOM" id="CLU_634323_0_0_5"/>
<accession>B8IKD6</accession>
<dbReference type="InterPro" id="IPR042099">
    <property type="entry name" value="ANL_N_sf"/>
</dbReference>
<reference evidence="3 4" key="1">
    <citation type="submission" date="2009-01" db="EMBL/GenBank/DDBJ databases">
        <title>Complete sequence of chromosome of Methylobacterium nodulans ORS 2060.</title>
        <authorList>
            <consortium name="US DOE Joint Genome Institute"/>
            <person name="Lucas S."/>
            <person name="Copeland A."/>
            <person name="Lapidus A."/>
            <person name="Glavina del Rio T."/>
            <person name="Dalin E."/>
            <person name="Tice H."/>
            <person name="Bruce D."/>
            <person name="Goodwin L."/>
            <person name="Pitluck S."/>
            <person name="Sims D."/>
            <person name="Brettin T."/>
            <person name="Detter J.C."/>
            <person name="Han C."/>
            <person name="Larimer F."/>
            <person name="Land M."/>
            <person name="Hauser L."/>
            <person name="Kyrpides N."/>
            <person name="Ivanova N."/>
            <person name="Marx C.J."/>
            <person name="Richardson P."/>
        </authorList>
    </citation>
    <scope>NUCLEOTIDE SEQUENCE [LARGE SCALE GENOMIC DNA]</scope>
    <source>
        <strain evidence="4">LMG 21967 / CNCM I-2342 / ORS 2060</strain>
    </source>
</reference>
<dbReference type="AlphaFoldDB" id="B8IKD6"/>
<keyword evidence="4" id="KW-1185">Reference proteome</keyword>
<dbReference type="InterPro" id="IPR000873">
    <property type="entry name" value="AMP-dep_synth/lig_dom"/>
</dbReference>
<organism evidence="3 4">
    <name type="scientific">Methylobacterium nodulans (strain LMG 21967 / CNCM I-2342 / ORS 2060)</name>
    <dbReference type="NCBI Taxonomy" id="460265"/>
    <lineage>
        <taxon>Bacteria</taxon>
        <taxon>Pseudomonadati</taxon>
        <taxon>Pseudomonadota</taxon>
        <taxon>Alphaproteobacteria</taxon>
        <taxon>Hyphomicrobiales</taxon>
        <taxon>Methylobacteriaceae</taxon>
        <taxon>Methylobacterium</taxon>
    </lineage>
</organism>
<evidence type="ECO:0000256" key="1">
    <source>
        <dbReference type="SAM" id="MobiDB-lite"/>
    </source>
</evidence>
<evidence type="ECO:0000259" key="2">
    <source>
        <dbReference type="Pfam" id="PF00501"/>
    </source>
</evidence>